<dbReference type="EMBL" id="KK120169">
    <property type="protein sequence ID" value="KFM77669.1"/>
    <property type="molecule type" value="Genomic_DNA"/>
</dbReference>
<dbReference type="STRING" id="407821.A0A087UJY0"/>
<dbReference type="InterPro" id="IPR048053">
    <property type="entry name" value="Cyclin-Q_second_cyclin_box"/>
</dbReference>
<dbReference type="SUPFAM" id="SSF47954">
    <property type="entry name" value="Cyclin-like"/>
    <property type="match status" value="1"/>
</dbReference>
<dbReference type="OrthoDB" id="79090at2759"/>
<proteinExistence type="predicted"/>
<dbReference type="InterPro" id="IPR036915">
    <property type="entry name" value="Cyclin-like_sf"/>
</dbReference>
<evidence type="ECO:0000313" key="2">
    <source>
        <dbReference type="EMBL" id="KFM77669.1"/>
    </source>
</evidence>
<evidence type="ECO:0000256" key="1">
    <source>
        <dbReference type="ARBA" id="ARBA00023127"/>
    </source>
</evidence>
<dbReference type="PANTHER" id="PTHR10026">
    <property type="entry name" value="CYCLIN"/>
    <property type="match status" value="1"/>
</dbReference>
<dbReference type="GO" id="GO:0016538">
    <property type="term" value="F:cyclin-dependent protein serine/threonine kinase regulator activity"/>
    <property type="evidence" value="ECO:0007669"/>
    <property type="project" value="InterPro"/>
</dbReference>
<accession>A0A087UJY0</accession>
<dbReference type="GO" id="GO:0006357">
    <property type="term" value="P:regulation of transcription by RNA polymerase II"/>
    <property type="evidence" value="ECO:0007669"/>
    <property type="project" value="InterPro"/>
</dbReference>
<dbReference type="Proteomes" id="UP000054359">
    <property type="component" value="Unassembled WGS sequence"/>
</dbReference>
<dbReference type="AlphaFoldDB" id="A0A087UJY0"/>
<dbReference type="Gene3D" id="1.10.472.10">
    <property type="entry name" value="Cyclin-like"/>
    <property type="match status" value="1"/>
</dbReference>
<name>A0A087UJY0_STEMI</name>
<sequence>MTDLINVFYSIANKTTEPLDVDDPVFLMLKKALMSADYLMMRMLEFNLTHRLAHQYLVPFFTILFERSTEIFEFRQSVSEICMQIVSDFYMRKKCLNYRAEHIAIACINAAVASVGHLNELAMTLPWYQNLCGDLTVEKVNEITEVIIQSYRTVKHEQQPH</sequence>
<reference evidence="2 3" key="1">
    <citation type="submission" date="2013-11" db="EMBL/GenBank/DDBJ databases">
        <title>Genome sequencing of Stegodyphus mimosarum.</title>
        <authorList>
            <person name="Bechsgaard J."/>
        </authorList>
    </citation>
    <scope>NUCLEOTIDE SEQUENCE [LARGE SCALE GENOMIC DNA]</scope>
</reference>
<organism evidence="2 3">
    <name type="scientific">Stegodyphus mimosarum</name>
    <name type="common">African social velvet spider</name>
    <dbReference type="NCBI Taxonomy" id="407821"/>
    <lineage>
        <taxon>Eukaryota</taxon>
        <taxon>Metazoa</taxon>
        <taxon>Ecdysozoa</taxon>
        <taxon>Arthropoda</taxon>
        <taxon>Chelicerata</taxon>
        <taxon>Arachnida</taxon>
        <taxon>Araneae</taxon>
        <taxon>Araneomorphae</taxon>
        <taxon>Entelegynae</taxon>
        <taxon>Eresoidea</taxon>
        <taxon>Eresidae</taxon>
        <taxon>Stegodyphus</taxon>
    </lineage>
</organism>
<dbReference type="CDD" id="cd20535">
    <property type="entry name" value="CYCLIN_CCNM_CCNQ_rpt2"/>
    <property type="match status" value="1"/>
</dbReference>
<gene>
    <name evidence="2" type="ORF">X975_09613</name>
</gene>
<dbReference type="InterPro" id="IPR043198">
    <property type="entry name" value="Cyclin/Ssn8"/>
</dbReference>
<protein>
    <submittedName>
        <fullName evidence="2">Cyclin-related protein</fullName>
    </submittedName>
</protein>
<evidence type="ECO:0000313" key="3">
    <source>
        <dbReference type="Proteomes" id="UP000054359"/>
    </source>
</evidence>
<feature type="non-terminal residue" evidence="2">
    <location>
        <position position="161"/>
    </location>
</feature>
<keyword evidence="1" id="KW-0195">Cyclin</keyword>
<keyword evidence="3" id="KW-1185">Reference proteome</keyword>